<proteinExistence type="inferred from homology"/>
<dbReference type="EMBL" id="JBHSJF010000006">
    <property type="protein sequence ID" value="MFC5069047.1"/>
    <property type="molecule type" value="Genomic_DNA"/>
</dbReference>
<feature type="transmembrane region" description="Helical" evidence="5">
    <location>
        <begin position="191"/>
        <end position="211"/>
    </location>
</feature>
<keyword evidence="4 5" id="KW-0472">Membrane</keyword>
<dbReference type="PANTHER" id="PTHR43229">
    <property type="entry name" value="NODULATION PROTEIN J"/>
    <property type="match status" value="1"/>
</dbReference>
<keyword evidence="8" id="KW-1185">Reference proteome</keyword>
<dbReference type="Proteomes" id="UP001595796">
    <property type="component" value="Unassembled WGS sequence"/>
</dbReference>
<keyword evidence="5" id="KW-1003">Cell membrane</keyword>
<comment type="similarity">
    <text evidence="5">Belongs to the ABC-2 integral membrane protein family.</text>
</comment>
<dbReference type="InterPro" id="IPR013525">
    <property type="entry name" value="ABC2_TM"/>
</dbReference>
<dbReference type="RefSeq" id="WP_114956740.1">
    <property type="nucleotide sequence ID" value="NZ_JBHSJF010000006.1"/>
</dbReference>
<dbReference type="InterPro" id="IPR022403">
    <property type="entry name" value="Alc_ABC_transptr_permease"/>
</dbReference>
<keyword evidence="2 5" id="KW-0812">Transmembrane</keyword>
<dbReference type="InterPro" id="IPR051784">
    <property type="entry name" value="Nod_factor_ABC_transporter"/>
</dbReference>
<dbReference type="Pfam" id="PF01061">
    <property type="entry name" value="ABC2_membrane"/>
    <property type="match status" value="1"/>
</dbReference>
<evidence type="ECO:0000256" key="5">
    <source>
        <dbReference type="RuleBase" id="RU361157"/>
    </source>
</evidence>
<keyword evidence="5" id="KW-0813">Transport</keyword>
<accession>A0ABV9Z4J1</accession>
<organism evidence="7 8">
    <name type="scientific">Flaviflagellibacter deserti</name>
    <dbReference type="NCBI Taxonomy" id="2267266"/>
    <lineage>
        <taxon>Bacteria</taxon>
        <taxon>Pseudomonadati</taxon>
        <taxon>Pseudomonadota</taxon>
        <taxon>Alphaproteobacteria</taxon>
        <taxon>Hyphomicrobiales</taxon>
        <taxon>Flaviflagellibacter</taxon>
    </lineage>
</organism>
<feature type="transmembrane region" description="Helical" evidence="5">
    <location>
        <begin position="74"/>
        <end position="92"/>
    </location>
</feature>
<dbReference type="PANTHER" id="PTHR43229:SF2">
    <property type="entry name" value="NODULATION PROTEIN J"/>
    <property type="match status" value="1"/>
</dbReference>
<evidence type="ECO:0000256" key="3">
    <source>
        <dbReference type="ARBA" id="ARBA00022989"/>
    </source>
</evidence>
<sequence length="284" mass="31631">MTLDIATHSQPPGFSIGQYAICLRGIVWREMLRFLHQRERFASALVRPLVWLFIFAAGFRQVLGVSIIPPYEVYVLYEVFITPGLIAMIQLFNGMQSSLSMVYDRETGSMRTLLVSPLPRWFLLSSKLIAGTAISLLQVYAFLAIAWFWEIEPPIVGYLTVLPALILSGLMLGSLGMLVSSLVKQMENFAGVMNFLIFPMFFASSALYPLWRVRESSPLLYYICELNPFTHAVELIRFALYAKLNPAALGIVAACTVVFMIGAILAYDPAHGFRARQGQTGGAA</sequence>
<evidence type="ECO:0000259" key="6">
    <source>
        <dbReference type="PROSITE" id="PS51012"/>
    </source>
</evidence>
<dbReference type="PROSITE" id="PS51012">
    <property type="entry name" value="ABC_TM2"/>
    <property type="match status" value="1"/>
</dbReference>
<evidence type="ECO:0000256" key="1">
    <source>
        <dbReference type="ARBA" id="ARBA00004141"/>
    </source>
</evidence>
<name>A0ABV9Z4J1_9HYPH</name>
<feature type="transmembrane region" description="Helical" evidence="5">
    <location>
        <begin position="247"/>
        <end position="267"/>
    </location>
</feature>
<evidence type="ECO:0000256" key="4">
    <source>
        <dbReference type="ARBA" id="ARBA00023136"/>
    </source>
</evidence>
<dbReference type="PIRSF" id="PIRSF006648">
    <property type="entry name" value="DrrB"/>
    <property type="match status" value="1"/>
</dbReference>
<gene>
    <name evidence="7" type="ORF">ACFPFW_13600</name>
</gene>
<comment type="subcellular location">
    <subcellularLocation>
        <location evidence="5">Cell inner membrane</location>
        <topology evidence="5">Multi-pass membrane protein</topology>
    </subcellularLocation>
    <subcellularLocation>
        <location evidence="1">Membrane</location>
        <topology evidence="1">Multi-pass membrane protein</topology>
    </subcellularLocation>
</comment>
<keyword evidence="3 5" id="KW-1133">Transmembrane helix</keyword>
<dbReference type="InterPro" id="IPR000412">
    <property type="entry name" value="ABC_2_transport"/>
</dbReference>
<comment type="caution">
    <text evidence="7">The sequence shown here is derived from an EMBL/GenBank/DDBJ whole genome shotgun (WGS) entry which is preliminary data.</text>
</comment>
<dbReference type="NCBIfam" id="TIGR03861">
    <property type="entry name" value="phenyl_ABC_PedC"/>
    <property type="match status" value="1"/>
</dbReference>
<evidence type="ECO:0000313" key="8">
    <source>
        <dbReference type="Proteomes" id="UP001595796"/>
    </source>
</evidence>
<dbReference type="InterPro" id="IPR047817">
    <property type="entry name" value="ABC2_TM_bact-type"/>
</dbReference>
<feature type="transmembrane region" description="Helical" evidence="5">
    <location>
        <begin position="128"/>
        <end position="149"/>
    </location>
</feature>
<reference evidence="8" key="1">
    <citation type="journal article" date="2019" name="Int. J. Syst. Evol. Microbiol.">
        <title>The Global Catalogue of Microorganisms (GCM) 10K type strain sequencing project: providing services to taxonomists for standard genome sequencing and annotation.</title>
        <authorList>
            <consortium name="The Broad Institute Genomics Platform"/>
            <consortium name="The Broad Institute Genome Sequencing Center for Infectious Disease"/>
            <person name="Wu L."/>
            <person name="Ma J."/>
        </authorList>
    </citation>
    <scope>NUCLEOTIDE SEQUENCE [LARGE SCALE GENOMIC DNA]</scope>
    <source>
        <strain evidence="8">CGMCC 1.16444</strain>
    </source>
</reference>
<feature type="domain" description="ABC transmembrane type-2" evidence="6">
    <location>
        <begin position="39"/>
        <end position="270"/>
    </location>
</feature>
<protein>
    <recommendedName>
        <fullName evidence="5">Transport permease protein</fullName>
    </recommendedName>
</protein>
<feature type="transmembrane region" description="Helical" evidence="5">
    <location>
        <begin position="49"/>
        <end position="68"/>
    </location>
</feature>
<evidence type="ECO:0000313" key="7">
    <source>
        <dbReference type="EMBL" id="MFC5069047.1"/>
    </source>
</evidence>
<dbReference type="PRINTS" id="PR00164">
    <property type="entry name" value="ABC2TRNSPORT"/>
</dbReference>
<feature type="transmembrane region" description="Helical" evidence="5">
    <location>
        <begin position="155"/>
        <end position="179"/>
    </location>
</feature>
<evidence type="ECO:0000256" key="2">
    <source>
        <dbReference type="ARBA" id="ARBA00022692"/>
    </source>
</evidence>